<dbReference type="Pfam" id="PF22564">
    <property type="entry name" value="HAAS"/>
    <property type="match status" value="1"/>
</dbReference>
<keyword evidence="1" id="KW-0812">Transmembrane</keyword>
<dbReference type="Proteomes" id="UP000270219">
    <property type="component" value="Unassembled WGS sequence"/>
</dbReference>
<evidence type="ECO:0000313" key="3">
    <source>
        <dbReference type="Proteomes" id="UP000270219"/>
    </source>
</evidence>
<organism evidence="2 3">
    <name type="scientific">Oceanobacillus piezotolerans</name>
    <dbReference type="NCBI Taxonomy" id="2448030"/>
    <lineage>
        <taxon>Bacteria</taxon>
        <taxon>Bacillati</taxon>
        <taxon>Bacillota</taxon>
        <taxon>Bacilli</taxon>
        <taxon>Bacillales</taxon>
        <taxon>Bacillaceae</taxon>
        <taxon>Oceanobacillus</taxon>
    </lineage>
</organism>
<feature type="transmembrane region" description="Helical" evidence="1">
    <location>
        <begin position="219"/>
        <end position="236"/>
    </location>
</feature>
<keyword evidence="1" id="KW-1133">Transmembrane helix</keyword>
<comment type="caution">
    <text evidence="2">The sequence shown here is derived from an EMBL/GenBank/DDBJ whole genome shotgun (WGS) entry which is preliminary data.</text>
</comment>
<feature type="transmembrane region" description="Helical" evidence="1">
    <location>
        <begin position="310"/>
        <end position="331"/>
    </location>
</feature>
<name>A0A498DAJ0_9BACI</name>
<keyword evidence="1" id="KW-0472">Membrane</keyword>
<evidence type="ECO:0000256" key="1">
    <source>
        <dbReference type="SAM" id="Phobius"/>
    </source>
</evidence>
<feature type="transmembrane region" description="Helical" evidence="1">
    <location>
        <begin position="82"/>
        <end position="107"/>
    </location>
</feature>
<dbReference type="RefSeq" id="WP_121524327.1">
    <property type="nucleotide sequence ID" value="NZ_RCHR01000006.1"/>
</dbReference>
<feature type="transmembrane region" description="Helical" evidence="1">
    <location>
        <begin position="248"/>
        <end position="270"/>
    </location>
</feature>
<dbReference type="AlphaFoldDB" id="A0A498DAJ0"/>
<feature type="transmembrane region" description="Helical" evidence="1">
    <location>
        <begin position="179"/>
        <end position="199"/>
    </location>
</feature>
<dbReference type="OrthoDB" id="116789at2"/>
<sequence length="335" mass="38800">MELIERYIYAVIQKLPQSQREEISIELRGLIQDMLEERVEGRKPTDRDVEEVLQELGNPKNLAGQYRESKNYLIGPELYDSFILVLKVVMITLSIVLAIEFVVQIIIEPMSILEHFIDLIVTVVTVIPTAFGWTAIWFALAEHFSEINPKDLKMEKEWKPSDLPPIPDTKGQIKRTDPIAGIIFYVFLIALFSFSTNYFGVWIFRDGYRGAIPFLNPEANNIFLLFIILILGFGIIKESLKLVYRKWNVQLVVFTAILNVVSFLVVMLMISEPEFWNPTFMNELVQYGVLSEGTEAYQTVHTIWNQSTRWILVFMAIGLIWEIVDGLVKVFRQKK</sequence>
<proteinExistence type="predicted"/>
<evidence type="ECO:0000313" key="2">
    <source>
        <dbReference type="EMBL" id="RLL41988.1"/>
    </source>
</evidence>
<protein>
    <submittedName>
        <fullName evidence="2">Uncharacterized protein</fullName>
    </submittedName>
</protein>
<reference evidence="2 3" key="1">
    <citation type="submission" date="2018-10" db="EMBL/GenBank/DDBJ databases">
        <title>Oceanobacillus sp. YLB-02 draft genome.</title>
        <authorList>
            <person name="Yu L."/>
        </authorList>
    </citation>
    <scope>NUCLEOTIDE SEQUENCE [LARGE SCALE GENOMIC DNA]</scope>
    <source>
        <strain evidence="2 3">YLB-02</strain>
    </source>
</reference>
<gene>
    <name evidence="2" type="ORF">D8M04_15480</name>
</gene>
<accession>A0A498DAJ0</accession>
<keyword evidence="3" id="KW-1185">Reference proteome</keyword>
<dbReference type="EMBL" id="RCHR01000006">
    <property type="protein sequence ID" value="RLL41988.1"/>
    <property type="molecule type" value="Genomic_DNA"/>
</dbReference>
<feature type="transmembrane region" description="Helical" evidence="1">
    <location>
        <begin position="119"/>
        <end position="140"/>
    </location>
</feature>